<accession>A0ABT4CRE5</accession>
<comment type="caution">
    <text evidence="11">The sequence shown here is derived from an EMBL/GenBank/DDBJ whole genome shotgun (WGS) entry which is preliminary data.</text>
</comment>
<keyword evidence="6 10" id="KW-0812">Transmembrane</keyword>
<keyword evidence="9" id="KW-0046">Antibiotic resistance</keyword>
<dbReference type="NCBIfam" id="TIGR00797">
    <property type="entry name" value="matE"/>
    <property type="match status" value="1"/>
</dbReference>
<keyword evidence="5" id="KW-1003">Cell membrane</keyword>
<evidence type="ECO:0000313" key="11">
    <source>
        <dbReference type="EMBL" id="MCY6371640.1"/>
    </source>
</evidence>
<dbReference type="InterPro" id="IPR051327">
    <property type="entry name" value="MATE_MepA_subfamily"/>
</dbReference>
<keyword evidence="7 10" id="KW-1133">Transmembrane helix</keyword>
<proteinExistence type="inferred from homology"/>
<dbReference type="EMBL" id="JAPQES010000005">
    <property type="protein sequence ID" value="MCY6371640.1"/>
    <property type="molecule type" value="Genomic_DNA"/>
</dbReference>
<dbReference type="InterPro" id="IPR048279">
    <property type="entry name" value="MdtK-like"/>
</dbReference>
<feature type="transmembrane region" description="Helical" evidence="10">
    <location>
        <begin position="319"/>
        <end position="341"/>
    </location>
</feature>
<dbReference type="PIRSF" id="PIRSF006603">
    <property type="entry name" value="DinF"/>
    <property type="match status" value="1"/>
</dbReference>
<dbReference type="Proteomes" id="UP001079657">
    <property type="component" value="Unassembled WGS sequence"/>
</dbReference>
<organism evidence="11 12">
    <name type="scientific">Clostridium ganghwense</name>
    <dbReference type="NCBI Taxonomy" id="312089"/>
    <lineage>
        <taxon>Bacteria</taxon>
        <taxon>Bacillati</taxon>
        <taxon>Bacillota</taxon>
        <taxon>Clostridia</taxon>
        <taxon>Eubacteriales</taxon>
        <taxon>Clostridiaceae</taxon>
        <taxon>Clostridium</taxon>
    </lineage>
</organism>
<gene>
    <name evidence="11" type="ORF">OXH55_13415</name>
</gene>
<comment type="subcellular location">
    <subcellularLocation>
        <location evidence="1">Cell membrane</location>
        <topology evidence="1">Multi-pass membrane protein</topology>
    </subcellularLocation>
</comment>
<evidence type="ECO:0000256" key="7">
    <source>
        <dbReference type="ARBA" id="ARBA00022989"/>
    </source>
</evidence>
<evidence type="ECO:0000256" key="6">
    <source>
        <dbReference type="ARBA" id="ARBA00022692"/>
    </source>
</evidence>
<evidence type="ECO:0000256" key="8">
    <source>
        <dbReference type="ARBA" id="ARBA00023136"/>
    </source>
</evidence>
<dbReference type="RefSeq" id="WP_268050515.1">
    <property type="nucleotide sequence ID" value="NZ_JAPQES010000005.1"/>
</dbReference>
<feature type="transmembrane region" description="Helical" evidence="10">
    <location>
        <begin position="391"/>
        <end position="414"/>
    </location>
</feature>
<reference evidence="11" key="1">
    <citation type="submission" date="2022-12" db="EMBL/GenBank/DDBJ databases">
        <authorList>
            <person name="Wang J."/>
        </authorList>
    </citation>
    <scope>NUCLEOTIDE SEQUENCE</scope>
    <source>
        <strain evidence="11">HY-42-06</strain>
    </source>
</reference>
<keyword evidence="4" id="KW-0813">Transport</keyword>
<evidence type="ECO:0000256" key="10">
    <source>
        <dbReference type="SAM" id="Phobius"/>
    </source>
</evidence>
<feature type="transmembrane region" description="Helical" evidence="10">
    <location>
        <begin position="140"/>
        <end position="157"/>
    </location>
</feature>
<feature type="transmembrane region" description="Helical" evidence="10">
    <location>
        <begin position="250"/>
        <end position="267"/>
    </location>
</feature>
<evidence type="ECO:0000256" key="5">
    <source>
        <dbReference type="ARBA" id="ARBA00022475"/>
    </source>
</evidence>
<dbReference type="CDD" id="cd13143">
    <property type="entry name" value="MATE_MepA_like"/>
    <property type="match status" value="1"/>
</dbReference>
<evidence type="ECO:0000256" key="4">
    <source>
        <dbReference type="ARBA" id="ARBA00022448"/>
    </source>
</evidence>
<evidence type="ECO:0000256" key="3">
    <source>
        <dbReference type="ARBA" id="ARBA00022106"/>
    </source>
</evidence>
<feature type="transmembrane region" description="Helical" evidence="10">
    <location>
        <begin position="52"/>
        <end position="77"/>
    </location>
</feature>
<feature type="transmembrane region" description="Helical" evidence="10">
    <location>
        <begin position="98"/>
        <end position="120"/>
    </location>
</feature>
<name>A0ABT4CRE5_9CLOT</name>
<keyword evidence="8 10" id="KW-0472">Membrane</keyword>
<evidence type="ECO:0000256" key="9">
    <source>
        <dbReference type="ARBA" id="ARBA00023251"/>
    </source>
</evidence>
<dbReference type="InterPro" id="IPR045070">
    <property type="entry name" value="MATE_MepA-like"/>
</dbReference>
<dbReference type="PANTHER" id="PTHR43823:SF3">
    <property type="entry name" value="MULTIDRUG EXPORT PROTEIN MEPA"/>
    <property type="match status" value="1"/>
</dbReference>
<evidence type="ECO:0000256" key="1">
    <source>
        <dbReference type="ARBA" id="ARBA00004651"/>
    </source>
</evidence>
<feature type="transmembrane region" description="Helical" evidence="10">
    <location>
        <begin position="20"/>
        <end position="40"/>
    </location>
</feature>
<feature type="transmembrane region" description="Helical" evidence="10">
    <location>
        <begin position="287"/>
        <end position="307"/>
    </location>
</feature>
<dbReference type="PANTHER" id="PTHR43823">
    <property type="entry name" value="SPORULATION PROTEIN YKVU"/>
    <property type="match status" value="1"/>
</dbReference>
<protein>
    <recommendedName>
        <fullName evidence="3">Multidrug export protein MepA</fullName>
    </recommendedName>
</protein>
<feature type="transmembrane region" description="Helical" evidence="10">
    <location>
        <begin position="198"/>
        <end position="220"/>
    </location>
</feature>
<feature type="transmembrane region" description="Helical" evidence="10">
    <location>
        <begin position="420"/>
        <end position="442"/>
    </location>
</feature>
<feature type="transmembrane region" description="Helical" evidence="10">
    <location>
        <begin position="169"/>
        <end position="192"/>
    </location>
</feature>
<feature type="transmembrane region" description="Helical" evidence="10">
    <location>
        <begin position="361"/>
        <end position="379"/>
    </location>
</feature>
<dbReference type="Pfam" id="PF01554">
    <property type="entry name" value="MatE"/>
    <property type="match status" value="2"/>
</dbReference>
<keyword evidence="12" id="KW-1185">Reference proteome</keyword>
<evidence type="ECO:0000256" key="2">
    <source>
        <dbReference type="ARBA" id="ARBA00008417"/>
    </source>
</evidence>
<sequence length="465" mass="50766">MEARDQRANMLGEEKISKVLIKLSVPAIIAMLVNAIYNIVDTMFVGRLGETSAIGAVSVVFPLFMLIGAVGQTFGVGAGSYISRLLGEKKKKEADKTAATAFFSSLACGIIFTIFGLIFIEPLLKAFGATSTILPYAKGYASILVAGSIFTMLNMTMNNMIRAEGNAKYSMYAISLGAVINIILDPIFIFTLNMGIKGAAWATVIAQIISFIFLIKYYLLGKSYIVLSRKNYRFSKFIYSEIMKAGMPSLARQALSSISLALINVAANPYGDSAVAAMGVSLRILSIGYFVVFGFTQGFQPIAGYNYGAKKFKRLFEAIKLSVIWSSIFTLGLSILLMIFAESTVSMFSKDLEVIKVGARTLRATCLLFPVCGFMNVFVSLFQALGKGGEAFILATSRQGIFFIPTIIILPKIFNLDGVIFSQPIADIFTLIVTIILGARLLKKLKEEEKHLSFKENDITKSVFE</sequence>
<comment type="similarity">
    <text evidence="2">Belongs to the multi antimicrobial extrusion (MATE) (TC 2.A.66.1) family. MepA subfamily.</text>
</comment>
<evidence type="ECO:0000313" key="12">
    <source>
        <dbReference type="Proteomes" id="UP001079657"/>
    </source>
</evidence>
<dbReference type="InterPro" id="IPR002528">
    <property type="entry name" value="MATE_fam"/>
</dbReference>